<comment type="subcellular location">
    <subcellularLocation>
        <location evidence="1">Membrane</location>
        <topology evidence="1">Multi-pass membrane protein</topology>
    </subcellularLocation>
</comment>
<dbReference type="AlphaFoldDB" id="A0A423W917"/>
<feature type="transmembrane region" description="Helical" evidence="7">
    <location>
        <begin position="12"/>
        <end position="38"/>
    </location>
</feature>
<feature type="compositionally biased region" description="Polar residues" evidence="6">
    <location>
        <begin position="284"/>
        <end position="296"/>
    </location>
</feature>
<feature type="domain" description="Rhodopsin" evidence="8">
    <location>
        <begin position="9"/>
        <end position="198"/>
    </location>
</feature>
<evidence type="ECO:0000256" key="5">
    <source>
        <dbReference type="ARBA" id="ARBA00038359"/>
    </source>
</evidence>
<accession>A0A423W917</accession>
<evidence type="ECO:0000256" key="3">
    <source>
        <dbReference type="ARBA" id="ARBA00022989"/>
    </source>
</evidence>
<proteinExistence type="inferred from homology"/>
<feature type="region of interest" description="Disordered" evidence="6">
    <location>
        <begin position="255"/>
        <end position="303"/>
    </location>
</feature>
<reference evidence="9 10" key="1">
    <citation type="submission" date="2015-09" db="EMBL/GenBank/DDBJ databases">
        <title>Host preference determinants of Valsa canker pathogens revealed by comparative genomics.</title>
        <authorList>
            <person name="Yin Z."/>
            <person name="Huang L."/>
        </authorList>
    </citation>
    <scope>NUCLEOTIDE SEQUENCE [LARGE SCALE GENOMIC DNA]</scope>
    <source>
        <strain evidence="9 10">YSFL</strain>
    </source>
</reference>
<keyword evidence="4 7" id="KW-0472">Membrane</keyword>
<dbReference type="Proteomes" id="UP000284375">
    <property type="component" value="Unassembled WGS sequence"/>
</dbReference>
<feature type="compositionally biased region" description="Polar residues" evidence="6">
    <location>
        <begin position="261"/>
        <end position="274"/>
    </location>
</feature>
<gene>
    <name evidence="9" type="ORF">VSDG_03121</name>
</gene>
<evidence type="ECO:0000256" key="2">
    <source>
        <dbReference type="ARBA" id="ARBA00022692"/>
    </source>
</evidence>
<evidence type="ECO:0000256" key="1">
    <source>
        <dbReference type="ARBA" id="ARBA00004141"/>
    </source>
</evidence>
<feature type="transmembrane region" description="Helical" evidence="7">
    <location>
        <begin position="50"/>
        <end position="71"/>
    </location>
</feature>
<dbReference type="EMBL" id="LJZO01000010">
    <property type="protein sequence ID" value="ROV99795.1"/>
    <property type="molecule type" value="Genomic_DNA"/>
</dbReference>
<evidence type="ECO:0000259" key="8">
    <source>
        <dbReference type="Pfam" id="PF20684"/>
    </source>
</evidence>
<evidence type="ECO:0000256" key="4">
    <source>
        <dbReference type="ARBA" id="ARBA00023136"/>
    </source>
</evidence>
<evidence type="ECO:0000256" key="7">
    <source>
        <dbReference type="SAM" id="Phobius"/>
    </source>
</evidence>
<evidence type="ECO:0000313" key="9">
    <source>
        <dbReference type="EMBL" id="ROV99795.1"/>
    </source>
</evidence>
<sequence length="303" mass="33033">MTDPASSDTSHALLLVNIGQTVTSVTVILVKISIAFFLLRIVGTNRGQSIAVIIPVTLMSIIVFVAAWVLWFACTPVSYSWDITVPGGHCNGVTEFWAALISGISIVVVEVFYASFPWYLVYGLQMPKREKILIGTSMSFGYISAICSIYRLLTLLKLAYASDQDFLLTIVDLLIWHAADITTQLVCIGVTVCRPLYKDWLYRIADRIESISSSLSSSKQDSFYGARNAPSVIALHTIGGSAMPRSGGDAMYGKDVHRTGGFSQNSRSQGTKSDAISEEYILNRGSTAESDESSVAGQHHQRV</sequence>
<dbReference type="PANTHER" id="PTHR33048">
    <property type="entry name" value="PTH11-LIKE INTEGRAL MEMBRANE PROTEIN (AFU_ORTHOLOGUE AFUA_5G11245)"/>
    <property type="match status" value="1"/>
</dbReference>
<dbReference type="GO" id="GO:0016020">
    <property type="term" value="C:membrane"/>
    <property type="evidence" value="ECO:0007669"/>
    <property type="project" value="UniProtKB-SubCell"/>
</dbReference>
<keyword evidence="10" id="KW-1185">Reference proteome</keyword>
<evidence type="ECO:0000313" key="10">
    <source>
        <dbReference type="Proteomes" id="UP000284375"/>
    </source>
</evidence>
<feature type="transmembrane region" description="Helical" evidence="7">
    <location>
        <begin position="96"/>
        <end position="120"/>
    </location>
</feature>
<keyword evidence="3 7" id="KW-1133">Transmembrane helix</keyword>
<keyword evidence="2 7" id="KW-0812">Transmembrane</keyword>
<feature type="transmembrane region" description="Helical" evidence="7">
    <location>
        <begin position="132"/>
        <end position="153"/>
    </location>
</feature>
<comment type="similarity">
    <text evidence="5">Belongs to the SAT4 family.</text>
</comment>
<dbReference type="PANTHER" id="PTHR33048:SF93">
    <property type="entry name" value="INTEGRAL MEMBRANE PROTEIN"/>
    <property type="match status" value="1"/>
</dbReference>
<dbReference type="InterPro" id="IPR049326">
    <property type="entry name" value="Rhodopsin_dom_fungi"/>
</dbReference>
<dbReference type="Pfam" id="PF20684">
    <property type="entry name" value="Fung_rhodopsin"/>
    <property type="match status" value="1"/>
</dbReference>
<feature type="transmembrane region" description="Helical" evidence="7">
    <location>
        <begin position="173"/>
        <end position="197"/>
    </location>
</feature>
<dbReference type="InterPro" id="IPR052337">
    <property type="entry name" value="SAT4-like"/>
</dbReference>
<evidence type="ECO:0000256" key="6">
    <source>
        <dbReference type="SAM" id="MobiDB-lite"/>
    </source>
</evidence>
<comment type="caution">
    <text evidence="9">The sequence shown here is derived from an EMBL/GenBank/DDBJ whole genome shotgun (WGS) entry which is preliminary data.</text>
</comment>
<name>A0A423W917_CYTCH</name>
<organism evidence="9 10">
    <name type="scientific">Cytospora chrysosperma</name>
    <name type="common">Cytospora canker fungus</name>
    <name type="synonym">Sphaeria chrysosperma</name>
    <dbReference type="NCBI Taxonomy" id="252740"/>
    <lineage>
        <taxon>Eukaryota</taxon>
        <taxon>Fungi</taxon>
        <taxon>Dikarya</taxon>
        <taxon>Ascomycota</taxon>
        <taxon>Pezizomycotina</taxon>
        <taxon>Sordariomycetes</taxon>
        <taxon>Sordariomycetidae</taxon>
        <taxon>Diaporthales</taxon>
        <taxon>Cytosporaceae</taxon>
        <taxon>Cytospora</taxon>
    </lineage>
</organism>
<dbReference type="OrthoDB" id="3923077at2759"/>
<protein>
    <recommendedName>
        <fullName evidence="8">Rhodopsin domain-containing protein</fullName>
    </recommendedName>
</protein>